<dbReference type="VEuPathDB" id="GiardiaDB:QR46_0630"/>
<reference evidence="9" key="1">
    <citation type="submission" date="2012-02" db="EMBL/GenBank/DDBJ databases">
        <title>Genome sequencing of Giardia lamblia Genotypes A2 and B isolates (DH and GS) and comparative analysis with the genomes of Genotypes A1 and E (WB and Pig).</title>
        <authorList>
            <person name="Adam R."/>
            <person name="Dahlstrom E."/>
            <person name="Martens C."/>
            <person name="Bruno D."/>
            <person name="Barbian K."/>
            <person name="Porcella S.F."/>
            <person name="Nash T."/>
        </authorList>
    </citation>
    <scope>NUCLEOTIDE SEQUENCE</scope>
    <source>
        <strain evidence="9">DH</strain>
    </source>
</reference>
<organism evidence="8 9">
    <name type="scientific">Giardia intestinalis</name>
    <name type="common">Giardia lamblia</name>
    <dbReference type="NCBI Taxonomy" id="5741"/>
    <lineage>
        <taxon>Eukaryota</taxon>
        <taxon>Metamonada</taxon>
        <taxon>Diplomonadida</taxon>
        <taxon>Hexamitidae</taxon>
        <taxon>Giardiinae</taxon>
        <taxon>Giardia</taxon>
    </lineage>
</organism>
<dbReference type="InterPro" id="IPR036747">
    <property type="entry name" value="ASF1-like_sf"/>
</dbReference>
<protein>
    <recommendedName>
        <fullName evidence="10">ASF1 like histone chaperone</fullName>
    </recommendedName>
</protein>
<comment type="similarity">
    <text evidence="2">Belongs to the ASF1 family.</text>
</comment>
<evidence type="ECO:0000256" key="5">
    <source>
        <dbReference type="ARBA" id="ARBA00023186"/>
    </source>
</evidence>
<dbReference type="SUPFAM" id="SSF101546">
    <property type="entry name" value="ASF1-like"/>
    <property type="match status" value="1"/>
</dbReference>
<keyword evidence="3" id="KW-0805">Transcription regulation</keyword>
<gene>
    <name evidence="8" type="ORF">DHA2_152261</name>
</gene>
<proteinExistence type="inferred from homology"/>
<dbReference type="AlphaFoldDB" id="V6TC41"/>
<comment type="subcellular location">
    <subcellularLocation>
        <location evidence="1">Nucleus</location>
    </subcellularLocation>
</comment>
<evidence type="ECO:0000256" key="3">
    <source>
        <dbReference type="ARBA" id="ARBA00023015"/>
    </source>
</evidence>
<dbReference type="Proteomes" id="UP000018320">
    <property type="component" value="Unassembled WGS sequence"/>
</dbReference>
<evidence type="ECO:0000256" key="2">
    <source>
        <dbReference type="ARBA" id="ARBA00006051"/>
    </source>
</evidence>
<reference evidence="8 9" key="2">
    <citation type="journal article" date="2013" name="Genome Biol. Evol.">
        <title>Genome sequencing of Giardia lamblia genotypes A2 and B isolates (DH and GS) and comparative analysis with the genomes of genotypes A1 and E (WB and Pig).</title>
        <authorList>
            <person name="Adam R.D."/>
            <person name="Dahlstrom E.W."/>
            <person name="Martens C.A."/>
            <person name="Bruno D.P."/>
            <person name="Barbian K.D."/>
            <person name="Ricklefs S.M."/>
            <person name="Hernandez M.M."/>
            <person name="Narla N.P."/>
            <person name="Patel R.B."/>
            <person name="Porcella S.F."/>
            <person name="Nash T.E."/>
        </authorList>
    </citation>
    <scope>NUCLEOTIDE SEQUENCE [LARGE SCALE GENOMIC DNA]</scope>
    <source>
        <strain evidence="8 9">DH</strain>
    </source>
</reference>
<name>V6TC41_GIAIN</name>
<evidence type="ECO:0000256" key="4">
    <source>
        <dbReference type="ARBA" id="ARBA00023163"/>
    </source>
</evidence>
<feature type="region of interest" description="Disordered" evidence="7">
    <location>
        <begin position="129"/>
        <end position="213"/>
    </location>
</feature>
<keyword evidence="4" id="KW-0804">Transcription</keyword>
<evidence type="ECO:0000313" key="9">
    <source>
        <dbReference type="Proteomes" id="UP000018320"/>
    </source>
</evidence>
<evidence type="ECO:0008006" key="10">
    <source>
        <dbReference type="Google" id="ProtNLM"/>
    </source>
</evidence>
<dbReference type="InterPro" id="IPR006818">
    <property type="entry name" value="ASF1-like"/>
</dbReference>
<dbReference type="EMBL" id="AHGT01000060">
    <property type="protein sequence ID" value="ESU35997.1"/>
    <property type="molecule type" value="Genomic_DNA"/>
</dbReference>
<dbReference type="VEuPathDB" id="GiardiaDB:DHA2_152261"/>
<dbReference type="GO" id="GO:0005634">
    <property type="term" value="C:nucleus"/>
    <property type="evidence" value="ECO:0007669"/>
    <property type="project" value="UniProtKB-SubCell"/>
</dbReference>
<evidence type="ECO:0000256" key="7">
    <source>
        <dbReference type="SAM" id="MobiDB-lite"/>
    </source>
</evidence>
<accession>V6TC41</accession>
<evidence type="ECO:0000256" key="6">
    <source>
        <dbReference type="ARBA" id="ARBA00023242"/>
    </source>
</evidence>
<dbReference type="GO" id="GO:0006325">
    <property type="term" value="P:chromatin organization"/>
    <property type="evidence" value="ECO:0007669"/>
    <property type="project" value="InterPro"/>
</dbReference>
<feature type="compositionally biased region" description="Basic and acidic residues" evidence="7">
    <location>
        <begin position="147"/>
        <end position="167"/>
    </location>
</feature>
<keyword evidence="5" id="KW-0143">Chaperone</keyword>
<comment type="caution">
    <text evidence="8">The sequence shown here is derived from an EMBL/GenBank/DDBJ whole genome shotgun (WGS) entry which is preliminary data.</text>
</comment>
<keyword evidence="6" id="KW-0539">Nucleus</keyword>
<dbReference type="Gene3D" id="2.60.40.1490">
    <property type="entry name" value="Histone chaperone ASF1-like"/>
    <property type="match status" value="1"/>
</dbReference>
<dbReference type="VEuPathDB" id="GiardiaDB:GL50581_2227"/>
<dbReference type="Pfam" id="PF04729">
    <property type="entry name" value="ASF1_hist_chap"/>
    <property type="match status" value="1"/>
</dbReference>
<evidence type="ECO:0000256" key="1">
    <source>
        <dbReference type="ARBA" id="ARBA00004123"/>
    </source>
</evidence>
<feature type="compositionally biased region" description="Polar residues" evidence="7">
    <location>
        <begin position="176"/>
        <end position="192"/>
    </location>
</feature>
<dbReference type="VEuPathDB" id="GiardiaDB:GL50803_0033433"/>
<sequence>MSFGFKRREQGMEQVVLFDSPSIKILNPETPFLEPLSLEIKLHLLEKLSSPLVWSVEYVDGISPEQSLIQVPIGPPTAQKLKFVLTVPPPTPSAISVSGLLTSAVYRITIQYKEAYVWSTALYLSCTDTSGKHRPPVDEELSGDSIHTTEPDTDHSQDDEVASHLLEDESEDSEDQTNGSSETVDDSSSQGSRPDAEPEMKKVPPQPLQVGSEDMFSTFVKTVTLLSRETKQGIYTLEPNETFS</sequence>
<evidence type="ECO:0000313" key="8">
    <source>
        <dbReference type="EMBL" id="ESU35997.1"/>
    </source>
</evidence>